<dbReference type="Proteomes" id="UP000001225">
    <property type="component" value="Chromosome"/>
</dbReference>
<evidence type="ECO:0000256" key="3">
    <source>
        <dbReference type="ARBA" id="ARBA00022679"/>
    </source>
</evidence>
<dbReference type="GO" id="GO:0016758">
    <property type="term" value="F:hexosyltransferase activity"/>
    <property type="evidence" value="ECO:0007669"/>
    <property type="project" value="UniProtKB-UniRule"/>
</dbReference>
<feature type="binding site" evidence="6">
    <location>
        <position position="733"/>
    </location>
    <ligand>
        <name>alpha-maltose 1-phosphate</name>
        <dbReference type="ChEBI" id="CHEBI:63576"/>
    </ligand>
</feature>
<dbReference type="SUPFAM" id="SSF51445">
    <property type="entry name" value="(Trans)glycosidases"/>
    <property type="match status" value="2"/>
</dbReference>
<protein>
    <recommendedName>
        <fullName evidence="6">Alpha-1,4-glucan:maltose-1-phosphate maltosyltransferase</fullName>
        <shortName evidence="6">GMPMT</shortName>
        <ecNumber evidence="6">2.4.99.16</ecNumber>
    </recommendedName>
    <alternativeName>
        <fullName evidence="6">(1-&gt;4)-alpha-D-glucan:maltose-1-phosphate alpha-D-maltosyltransferase</fullName>
    </alternativeName>
</protein>
<keyword evidence="10" id="KW-1185">Reference proteome</keyword>
<feature type="binding site" evidence="6">
    <location>
        <position position="768"/>
    </location>
    <ligand>
        <name>alpha-maltose 1-phosphate</name>
        <dbReference type="ChEBI" id="CHEBI:63576"/>
    </ligand>
</feature>
<evidence type="ECO:0000256" key="7">
    <source>
        <dbReference type="SAM" id="MobiDB-lite"/>
    </source>
</evidence>
<dbReference type="PANTHER" id="PTHR47786:SF2">
    <property type="entry name" value="GLYCOSYL HYDROLASE FAMILY 13 CATALYTIC DOMAIN-CONTAINING PROTEIN"/>
    <property type="match status" value="1"/>
</dbReference>
<dbReference type="InterPro" id="IPR049171">
    <property type="entry name" value="GLGE_C"/>
</dbReference>
<dbReference type="EC" id="2.4.99.16" evidence="6"/>
<dbReference type="Gene3D" id="3.20.20.80">
    <property type="entry name" value="Glycosidases"/>
    <property type="match status" value="2"/>
</dbReference>
<feature type="binding site" evidence="6">
    <location>
        <position position="810"/>
    </location>
    <ligand>
        <name>alpha-maltose 1-phosphate</name>
        <dbReference type="ChEBI" id="CHEBI:63576"/>
    </ligand>
</feature>
<feature type="domain" description="Glycosyl hydrolase family 13 catalytic" evidence="8">
    <location>
        <begin position="625"/>
        <end position="974"/>
    </location>
</feature>
<evidence type="ECO:0000256" key="1">
    <source>
        <dbReference type="ARBA" id="ARBA00011738"/>
    </source>
</evidence>
<proteinExistence type="inferred from homology"/>
<feature type="compositionally biased region" description="Low complexity" evidence="7">
    <location>
        <begin position="413"/>
        <end position="424"/>
    </location>
</feature>
<dbReference type="InterPro" id="IPR013783">
    <property type="entry name" value="Ig-like_fold"/>
</dbReference>
<dbReference type="InterPro" id="IPR013780">
    <property type="entry name" value="Glyco_hydro_b"/>
</dbReference>
<keyword evidence="3 6" id="KW-0808">Transferase</keyword>
<dbReference type="Pfam" id="PF21702">
    <property type="entry name" value="GLGE_C"/>
    <property type="match status" value="1"/>
</dbReference>
<evidence type="ECO:0000256" key="5">
    <source>
        <dbReference type="ARBA" id="ARBA00048735"/>
    </source>
</evidence>
<feature type="binding site" evidence="6">
    <location>
        <position position="673"/>
    </location>
    <ligand>
        <name>alpha-maltose 1-phosphate</name>
        <dbReference type="ChEBI" id="CHEBI:63576"/>
    </ligand>
</feature>
<dbReference type="eggNOG" id="COG0366">
    <property type="taxonomic scope" value="Bacteria"/>
</dbReference>
<dbReference type="STRING" id="94624.Bpet2371"/>
<organism evidence="9 10">
    <name type="scientific">Bordetella petrii (strain ATCC BAA-461 / DSM 12804 / CCUG 43448 / CIP 107267 / Se-1111R)</name>
    <dbReference type="NCBI Taxonomy" id="340100"/>
    <lineage>
        <taxon>Bacteria</taxon>
        <taxon>Pseudomonadati</taxon>
        <taxon>Pseudomonadota</taxon>
        <taxon>Betaproteobacteria</taxon>
        <taxon>Burkholderiales</taxon>
        <taxon>Alcaligenaceae</taxon>
        <taxon>Bordetella</taxon>
    </lineage>
</organism>
<feature type="active site" description="Proton donor" evidence="6">
    <location>
        <position position="838"/>
    </location>
</feature>
<dbReference type="Gene3D" id="1.20.58.80">
    <property type="entry name" value="Phosphotransferase system, lactose/cellobiose-type IIA subunit"/>
    <property type="match status" value="1"/>
</dbReference>
<feature type="region of interest" description="Disordered" evidence="7">
    <location>
        <begin position="402"/>
        <end position="424"/>
    </location>
</feature>
<evidence type="ECO:0000259" key="8">
    <source>
        <dbReference type="SMART" id="SM00642"/>
    </source>
</evidence>
<evidence type="ECO:0000256" key="6">
    <source>
        <dbReference type="HAMAP-Rule" id="MF_02124"/>
    </source>
</evidence>
<evidence type="ECO:0000256" key="2">
    <source>
        <dbReference type="ARBA" id="ARBA00022676"/>
    </source>
</evidence>
<dbReference type="GO" id="GO:0004553">
    <property type="term" value="F:hydrolase activity, hydrolyzing O-glycosyl compounds"/>
    <property type="evidence" value="ECO:0007669"/>
    <property type="project" value="InterPro"/>
</dbReference>
<comment type="catalytic activity">
    <reaction evidence="5 6">
        <text>alpha-maltose 1-phosphate + [(1-&gt;4)-alpha-D-glucosyl](n) = [(1-&gt;4)-alpha-D-glucosyl](n+2) + phosphate</text>
        <dbReference type="Rhea" id="RHEA:42692"/>
        <dbReference type="Rhea" id="RHEA-COMP:9584"/>
        <dbReference type="Rhea" id="RHEA-COMP:10183"/>
        <dbReference type="ChEBI" id="CHEBI:15444"/>
        <dbReference type="ChEBI" id="CHEBI:43474"/>
        <dbReference type="ChEBI" id="CHEBI:63576"/>
        <dbReference type="EC" id="2.4.99.16"/>
    </reaction>
</comment>
<dbReference type="InterPro" id="IPR021828">
    <property type="entry name" value="GlgE_dom_N/S"/>
</dbReference>
<evidence type="ECO:0000256" key="4">
    <source>
        <dbReference type="ARBA" id="ARBA00023277"/>
    </source>
</evidence>
<comment type="subunit">
    <text evidence="1 6">Homodimer.</text>
</comment>
<gene>
    <name evidence="6" type="primary">glgE</name>
    <name evidence="9" type="ordered locus">Bpet2371</name>
</gene>
<dbReference type="InterPro" id="IPR017853">
    <property type="entry name" value="GH"/>
</dbReference>
<dbReference type="GO" id="GO:0030979">
    <property type="term" value="P:alpha-glucan biosynthetic process"/>
    <property type="evidence" value="ECO:0007669"/>
    <property type="project" value="UniProtKB-UniRule"/>
</dbReference>
<dbReference type="InterPro" id="IPR026585">
    <property type="entry name" value="GlgE"/>
</dbReference>
<dbReference type="CDD" id="cd11344">
    <property type="entry name" value="AmyAc_GlgE_like"/>
    <property type="match status" value="1"/>
</dbReference>
<feature type="compositionally biased region" description="Pro residues" evidence="7">
    <location>
        <begin position="9"/>
        <end position="21"/>
    </location>
</feature>
<name>A9IMI6_BORPD</name>
<keyword evidence="2 6" id="KW-0328">Glycosyltransferase</keyword>
<dbReference type="PANTHER" id="PTHR47786">
    <property type="entry name" value="ALPHA-1,4-GLUCAN:MALTOSE-1-PHOSPHATE MALTOSYLTRANSFERASE"/>
    <property type="match status" value="1"/>
</dbReference>
<feature type="region of interest" description="Disordered" evidence="7">
    <location>
        <begin position="1"/>
        <end position="21"/>
    </location>
</feature>
<dbReference type="SMART" id="SM00642">
    <property type="entry name" value="Aamy"/>
    <property type="match status" value="1"/>
</dbReference>
<dbReference type="Gene3D" id="2.60.40.1180">
    <property type="entry name" value="Golgi alpha-mannosidase II"/>
    <property type="match status" value="1"/>
</dbReference>
<feature type="binding site" evidence="6">
    <location>
        <begin position="949"/>
        <end position="950"/>
    </location>
    <ligand>
        <name>alpha-maltose 1-phosphate</name>
        <dbReference type="ChEBI" id="CHEBI:63576"/>
    </ligand>
</feature>
<dbReference type="Pfam" id="PF11896">
    <property type="entry name" value="GlgE_dom_N_S"/>
    <property type="match status" value="1"/>
</dbReference>
<dbReference type="AlphaFoldDB" id="A9IMI6"/>
<dbReference type="HAMAP" id="MF_02124">
    <property type="entry name" value="GlgE"/>
    <property type="match status" value="1"/>
</dbReference>
<dbReference type="EMBL" id="AM902716">
    <property type="protein sequence ID" value="CAP42714.1"/>
    <property type="molecule type" value="Genomic_DNA"/>
</dbReference>
<dbReference type="KEGG" id="bpt:Bpet2371"/>
<feature type="site" description="Transition state stabilizer" evidence="6">
    <location>
        <position position="896"/>
    </location>
</feature>
<dbReference type="InterPro" id="IPR006047">
    <property type="entry name" value="GH13_cat_dom"/>
</dbReference>
<comment type="similarity">
    <text evidence="6">Belongs to the glycosyl hydrolase 13 family. GlgE subfamily.</text>
</comment>
<dbReference type="Gene3D" id="2.60.40.10">
    <property type="entry name" value="Immunoglobulins"/>
    <property type="match status" value="1"/>
</dbReference>
<comment type="function">
    <text evidence="6">Maltosyltransferase that uses maltose 1-phosphate (M1P) as the sugar donor to elongate linear or branched alpha-(1-&gt;4)-glucans. Is involved in a branched alpha-glucan biosynthetic pathway from trehalose, together with TreS, Mak and GlgB.</text>
</comment>
<evidence type="ECO:0000313" key="9">
    <source>
        <dbReference type="EMBL" id="CAP42714.1"/>
    </source>
</evidence>
<evidence type="ECO:0000313" key="10">
    <source>
        <dbReference type="Proteomes" id="UP000001225"/>
    </source>
</evidence>
<feature type="active site" description="Nucleophile" evidence="6">
    <location>
        <position position="809"/>
    </location>
</feature>
<reference evidence="9 10" key="1">
    <citation type="journal article" date="2008" name="BMC Genomics">
        <title>The missing link: Bordetella petrii is endowed with both the metabolic versatility of environmental bacteria and virulence traits of pathogenic Bordetellae.</title>
        <authorList>
            <person name="Gross R."/>
            <person name="Guzman C.A."/>
            <person name="Sebaihia M."/>
            <person name="Martins Dos Santos V.A."/>
            <person name="Pieper D.H."/>
            <person name="Koebnik R."/>
            <person name="Lechner M."/>
            <person name="Bartels D."/>
            <person name="Buhrmester J."/>
            <person name="Choudhuri J.V."/>
            <person name="Ebensen T."/>
            <person name="Gaigalat L."/>
            <person name="Herrmann S."/>
            <person name="Khachane A.N."/>
            <person name="Larisch C."/>
            <person name="Link S."/>
            <person name="Linke B."/>
            <person name="Meyer F."/>
            <person name="Mormann S."/>
            <person name="Nakunst D."/>
            <person name="Rueckert C."/>
            <person name="Schneiker-Bekel S."/>
            <person name="Schulze K."/>
            <person name="Vorhoelter F.J."/>
            <person name="Yevsa T."/>
            <person name="Engle J.T."/>
            <person name="Goldman W.E."/>
            <person name="Puehler A."/>
            <person name="Goebel U.B."/>
            <person name="Goesmann A."/>
            <person name="Bloecker H."/>
            <person name="Kaiser O."/>
            <person name="Martinez-Arias R."/>
        </authorList>
    </citation>
    <scope>NUCLEOTIDE SEQUENCE [LARGE SCALE GENOMIC DNA]</scope>
    <source>
        <strain evidence="10">ATCC BAA-461 / DSM 12804 / CCUG 43448 / CIP 107267 / Se-1111R</strain>
    </source>
</reference>
<keyword evidence="4 6" id="KW-0119">Carbohydrate metabolism</keyword>
<sequence length="1078" mass="119524">MESSHYRLGPPPQPPASPPEPLRIYWARKAEIDSLHAESADPWDALCRRVRESGFNVLLIEPLWLRPARGAETGVPLDPDHPDPALDPGHCMSALLRRVADSGARHGLPVYMDLVLDRIATDPARNARYPDWYRAPADDPARDPRMALSARGVRYLREGPLPREFIHAWSERLARWLDAGLSGLRFDAPQRIEASDWHALLAPLRAAFPDRRFLAWTPGLTPDQVMALRGAGFDGVFSSLPWWDFKSAWLTEEHARLGAVAPVIAMPAETVEMNSGAQALRGLWAAVVSGDGIMAAGGLDARQRMYAQANAWLGRQRPAGALSAVGGRDGLCTVLVRHDAWAGEPAAGARVLLANPRTDAPARVDWDHIGRLLPAGTPCHEHVPPAVRLRGDTLEPGGAAAFSIEPAPPVQMPPVGRRAGPRAGRSGRIAVENVAPTVDGGAYAAKCVAQDPLCVQADIYTDGHEALAAEVLWRAADEAEWRAAPMRALPNDRWEAVIRPFRIGRHEFMVSAWRDTWATFRGDLIKKRDAGQDLMADLADGAALLRAALERGGALPGGKAAAACVATALQQAGAASGTQAAEALLDDKLAQAMRTLADKPFHYLSPAPYPLWVDRRAACYASWYELFPRSAAAEPGRHGTFDDVIAQLPRVRDMGFDVLYLPPIHPIGRTHRKGPNNSLHSEEGDVGSPYAIGSPEGGHDAIHPELGTLSDFLRLVERAREHGLEIALDFAIQCSPDHPWLARHPDWFERRADGTIRHAENPPKKYEDIVNVSFYAAGGRRARKSPLWLALRDIVLFWIGHGVRIFRVDNPHTKPLPFWEWLIGEVQNRHPDVVFLSEAFTRPKMMYRLAKAGFTQSYTYFTWRNTRRELTEYLQELSAPPVADFFRPNFFVNTPDINPYFLQTSGRAGFLIRAALAATTSGLWGMYSGFELCEFQPLPGKEEYLDSEKYQLRQRDWNAPGNIIAQISRLNAIRRANPALQTHRGFTAIDAGNDQVLCFCKATPCRGNVVLAAISLDPHRPQQARMEAPFRLFDLPDDGRLCADDLLDGGREYWHGKWRDVALHPDRPYRLWRLSAHD</sequence>
<accession>A9IMI6</accession>